<gene>
    <name evidence="1" type="ORF">BSZ32_14530</name>
</gene>
<dbReference type="AlphaFoldDB" id="A0A2S7U4Z7"/>
<dbReference type="Pfam" id="PF13366">
    <property type="entry name" value="PDDEXK_3"/>
    <property type="match status" value="1"/>
</dbReference>
<dbReference type="OrthoDB" id="9806869at2"/>
<proteinExistence type="predicted"/>
<evidence type="ECO:0000313" key="1">
    <source>
        <dbReference type="EMBL" id="PQJ29587.1"/>
    </source>
</evidence>
<dbReference type="InterPro" id="IPR026350">
    <property type="entry name" value="GxxExxY"/>
</dbReference>
<protein>
    <recommendedName>
        <fullName evidence="3">GxxExxY protein</fullName>
    </recommendedName>
</protein>
<comment type="caution">
    <text evidence="1">The sequence shown here is derived from an EMBL/GenBank/DDBJ whole genome shotgun (WGS) entry which is preliminary data.</text>
</comment>
<dbReference type="EMBL" id="MQWA01000001">
    <property type="protein sequence ID" value="PQJ29587.1"/>
    <property type="molecule type" value="Genomic_DNA"/>
</dbReference>
<dbReference type="Proteomes" id="UP000239907">
    <property type="component" value="Unassembled WGS sequence"/>
</dbReference>
<dbReference type="NCBIfam" id="TIGR04256">
    <property type="entry name" value="GxxExxY"/>
    <property type="match status" value="1"/>
</dbReference>
<sequence>MEQNSQKQIYDLAGQVIGCAMEVHRELGHGFCESLYHKALMIELEAMGFEVQSEHKIKVFYKDHTVGDFSADLFVNNTLILELKATRALDDTHEVQLVNYLTATNQPEGLLINFGANSLQFKKKFKNYKPKKSSLVRHTDIEST</sequence>
<accession>A0A2S7U4Z7</accession>
<keyword evidence="2" id="KW-1185">Reference proteome</keyword>
<name>A0A2S7U4Z7_9BACT</name>
<organism evidence="1 2">
    <name type="scientific">Rubritalea profundi</name>
    <dbReference type="NCBI Taxonomy" id="1658618"/>
    <lineage>
        <taxon>Bacteria</taxon>
        <taxon>Pseudomonadati</taxon>
        <taxon>Verrucomicrobiota</taxon>
        <taxon>Verrucomicrobiia</taxon>
        <taxon>Verrucomicrobiales</taxon>
        <taxon>Rubritaleaceae</taxon>
        <taxon>Rubritalea</taxon>
    </lineage>
</organism>
<dbReference type="RefSeq" id="WP_105044092.1">
    <property type="nucleotide sequence ID" value="NZ_MQWA01000001.1"/>
</dbReference>
<evidence type="ECO:0008006" key="3">
    <source>
        <dbReference type="Google" id="ProtNLM"/>
    </source>
</evidence>
<reference evidence="1 2" key="1">
    <citation type="submission" date="2016-12" db="EMBL/GenBank/DDBJ databases">
        <title>Study of bacterial adaptation to deep sea.</title>
        <authorList>
            <person name="Song J."/>
            <person name="Yoshizawa S."/>
            <person name="Kogure K."/>
        </authorList>
    </citation>
    <scope>NUCLEOTIDE SEQUENCE [LARGE SCALE GENOMIC DNA]</scope>
    <source>
        <strain evidence="1 2">SAORIC-165</strain>
    </source>
</reference>
<evidence type="ECO:0000313" key="2">
    <source>
        <dbReference type="Proteomes" id="UP000239907"/>
    </source>
</evidence>